<gene>
    <name evidence="2" type="ORF">KN815_10315</name>
</gene>
<keyword evidence="3" id="KW-1185">Reference proteome</keyword>
<name>A0ABS6CC35_9ACTN</name>
<proteinExistence type="inferred from homology"/>
<accession>A0ABS6CC35</accession>
<dbReference type="PANTHER" id="PTHR18964">
    <property type="entry name" value="ROK (REPRESSOR, ORF, KINASE) FAMILY"/>
    <property type="match status" value="1"/>
</dbReference>
<evidence type="ECO:0000256" key="1">
    <source>
        <dbReference type="ARBA" id="ARBA00006479"/>
    </source>
</evidence>
<organism evidence="2 3">
    <name type="scientific">Streptomyces niphimycinicus</name>
    <dbReference type="NCBI Taxonomy" id="2842201"/>
    <lineage>
        <taxon>Bacteria</taxon>
        <taxon>Bacillati</taxon>
        <taxon>Actinomycetota</taxon>
        <taxon>Actinomycetes</taxon>
        <taxon>Kitasatosporales</taxon>
        <taxon>Streptomycetaceae</taxon>
        <taxon>Streptomyces</taxon>
    </lineage>
</organism>
<sequence length="322" mass="32999">MSEHIARPVDRLVIALDVGGTQIKGGVFAGDGTALHSERWPTRAECGPDAVIDTILTCADELAAVAKRSGRPAEASGIVVPGIVDETSGTAVYSANLGWQEVPVRQWLTKHLGLPVAFGHDVRAGGLAEARLGAGRGCGDFLFVPLGTGIAAAVMAGGRALSGAHGSAGELGHLMVRPAGEPCSCGNHGCLETFASASAIARRYTQATGERGVTAKEVQRRAEAGEADAARIWGEGIEALADGLTAIVTLLDPERIVLGGGLAKAGEPLFAPLRTALARRLTFQRAPQLLPAELGHEAGCLGAALLAQDLLHSRSRPRGGAG</sequence>
<dbReference type="PANTHER" id="PTHR18964:SF149">
    <property type="entry name" value="BIFUNCTIONAL UDP-N-ACETYLGLUCOSAMINE 2-EPIMERASE_N-ACETYLMANNOSAMINE KINASE"/>
    <property type="match status" value="1"/>
</dbReference>
<evidence type="ECO:0000313" key="2">
    <source>
        <dbReference type="EMBL" id="MBU3864458.1"/>
    </source>
</evidence>
<dbReference type="RefSeq" id="WP_216341472.1">
    <property type="nucleotide sequence ID" value="NZ_JAHLEM010000087.1"/>
</dbReference>
<comment type="caution">
    <text evidence="2">The sequence shown here is derived from an EMBL/GenBank/DDBJ whole genome shotgun (WGS) entry which is preliminary data.</text>
</comment>
<comment type="similarity">
    <text evidence="1">Belongs to the ROK (NagC/XylR) family.</text>
</comment>
<dbReference type="Proteomes" id="UP000720508">
    <property type="component" value="Unassembled WGS sequence"/>
</dbReference>
<evidence type="ECO:0000313" key="3">
    <source>
        <dbReference type="Proteomes" id="UP000720508"/>
    </source>
</evidence>
<reference evidence="2 3" key="1">
    <citation type="submission" date="2021-06" db="EMBL/GenBank/DDBJ databases">
        <authorList>
            <person name="Pan X."/>
        </authorList>
    </citation>
    <scope>NUCLEOTIDE SEQUENCE [LARGE SCALE GENOMIC DNA]</scope>
    <source>
        <strain evidence="2 3">4503</strain>
    </source>
</reference>
<dbReference type="EMBL" id="JAHLEM010000087">
    <property type="protein sequence ID" value="MBU3864458.1"/>
    <property type="molecule type" value="Genomic_DNA"/>
</dbReference>
<protein>
    <submittedName>
        <fullName evidence="2">ROK family protein</fullName>
    </submittedName>
</protein>
<dbReference type="Pfam" id="PF00480">
    <property type="entry name" value="ROK"/>
    <property type="match status" value="1"/>
</dbReference>
<dbReference type="InterPro" id="IPR000600">
    <property type="entry name" value="ROK"/>
</dbReference>